<accession>A0ABQ1KEQ1</accession>
<evidence type="ECO:0000313" key="1">
    <source>
        <dbReference type="EMBL" id="GGB94591.1"/>
    </source>
</evidence>
<gene>
    <name evidence="1" type="ORF">GCM10011363_09080</name>
</gene>
<proteinExistence type="predicted"/>
<sequence>MQRHIMALTQSYHDHKPGILSSLFSGLVRSLEQVTEANSRISEVERFQAMSDEALAARGIKREDIVRHVFRDVFWL</sequence>
<keyword evidence="2" id="KW-1185">Reference proteome</keyword>
<comment type="caution">
    <text evidence="1">The sequence shown here is derived from an EMBL/GenBank/DDBJ whole genome shotgun (WGS) entry which is preliminary data.</text>
</comment>
<name>A0ABQ1KEQ1_9RHOB</name>
<protein>
    <recommendedName>
        <fullName evidence="3">DUF1127 domain-containing protein</fullName>
    </recommendedName>
</protein>
<dbReference type="EMBL" id="BMFC01000001">
    <property type="protein sequence ID" value="GGB94591.1"/>
    <property type="molecule type" value="Genomic_DNA"/>
</dbReference>
<dbReference type="Proteomes" id="UP000645462">
    <property type="component" value="Unassembled WGS sequence"/>
</dbReference>
<reference evidence="2" key="1">
    <citation type="journal article" date="2019" name="Int. J. Syst. Evol. Microbiol.">
        <title>The Global Catalogue of Microorganisms (GCM) 10K type strain sequencing project: providing services to taxonomists for standard genome sequencing and annotation.</title>
        <authorList>
            <consortium name="The Broad Institute Genomics Platform"/>
            <consortium name="The Broad Institute Genome Sequencing Center for Infectious Disease"/>
            <person name="Wu L."/>
            <person name="Ma J."/>
        </authorList>
    </citation>
    <scope>NUCLEOTIDE SEQUENCE [LARGE SCALE GENOMIC DNA]</scope>
    <source>
        <strain evidence="2">CGMCC 1.12478</strain>
    </source>
</reference>
<evidence type="ECO:0008006" key="3">
    <source>
        <dbReference type="Google" id="ProtNLM"/>
    </source>
</evidence>
<evidence type="ECO:0000313" key="2">
    <source>
        <dbReference type="Proteomes" id="UP000645462"/>
    </source>
</evidence>
<organism evidence="1 2">
    <name type="scientific">Marivita lacus</name>
    <dbReference type="NCBI Taxonomy" id="1323742"/>
    <lineage>
        <taxon>Bacteria</taxon>
        <taxon>Pseudomonadati</taxon>
        <taxon>Pseudomonadota</taxon>
        <taxon>Alphaproteobacteria</taxon>
        <taxon>Rhodobacterales</taxon>
        <taxon>Roseobacteraceae</taxon>
        <taxon>Marivita</taxon>
    </lineage>
</organism>